<proteinExistence type="predicted"/>
<gene>
    <name evidence="1" type="ORF">JWS04_32455</name>
</gene>
<sequence length="59" mass="6553">MAALILKELKSIIELSSETGDAGDNASLHYRSRGEPLEAITCIAIVNCAHRESRARWRE</sequence>
<organism evidence="1 2">
    <name type="scientific">Bradyrhizobium vignae</name>
    <dbReference type="NCBI Taxonomy" id="1549949"/>
    <lineage>
        <taxon>Bacteria</taxon>
        <taxon>Pseudomonadati</taxon>
        <taxon>Pseudomonadota</taxon>
        <taxon>Alphaproteobacteria</taxon>
        <taxon>Hyphomicrobiales</taxon>
        <taxon>Nitrobacteraceae</taxon>
        <taxon>Bradyrhizobium</taxon>
    </lineage>
</organism>
<dbReference type="Proteomes" id="UP000669317">
    <property type="component" value="Unassembled WGS sequence"/>
</dbReference>
<evidence type="ECO:0000313" key="1">
    <source>
        <dbReference type="EMBL" id="MBP0115697.1"/>
    </source>
</evidence>
<comment type="caution">
    <text evidence="1">The sequence shown here is derived from an EMBL/GenBank/DDBJ whole genome shotgun (WGS) entry which is preliminary data.</text>
</comment>
<accession>A0ABS4A5L4</accession>
<reference evidence="1 2" key="1">
    <citation type="submission" date="2021-03" db="EMBL/GenBank/DDBJ databases">
        <title>Genome Sequence of Bradyrhizobium vignae strain ISRA400.</title>
        <authorList>
            <person name="Tisa L.S."/>
            <person name="Svistoonoff S."/>
            <person name="Hocher V."/>
            <person name="Fall S."/>
            <person name="Zaiya A."/>
            <person name="Naing D."/>
            <person name="Niang N."/>
            <person name="Diouf A."/>
            <person name="Dasylva M.C."/>
            <person name="Toure O."/>
            <person name="Gueye M."/>
            <person name="Gully D."/>
            <person name="Tisseyre P."/>
            <person name="Simpson S."/>
            <person name="Morris K."/>
            <person name="Thomas W.K."/>
        </authorList>
    </citation>
    <scope>NUCLEOTIDE SEQUENCE [LARGE SCALE GENOMIC DNA]</scope>
    <source>
        <strain evidence="1 2">ISRA400</strain>
    </source>
</reference>
<dbReference type="RefSeq" id="WP_122401214.1">
    <property type="nucleotide sequence ID" value="NZ_JAGIKT010000095.1"/>
</dbReference>
<dbReference type="EMBL" id="JAGIKT010000095">
    <property type="protein sequence ID" value="MBP0115697.1"/>
    <property type="molecule type" value="Genomic_DNA"/>
</dbReference>
<name>A0ABS4A5L4_9BRAD</name>
<evidence type="ECO:0000313" key="2">
    <source>
        <dbReference type="Proteomes" id="UP000669317"/>
    </source>
</evidence>
<keyword evidence="2" id="KW-1185">Reference proteome</keyword>
<protein>
    <submittedName>
        <fullName evidence="1">Uncharacterized protein</fullName>
    </submittedName>
</protein>